<dbReference type="AlphaFoldDB" id="A0A3N4KY50"/>
<keyword evidence="2" id="KW-1185">Reference proteome</keyword>
<feature type="non-terminal residue" evidence="1">
    <location>
        <position position="1"/>
    </location>
</feature>
<dbReference type="Proteomes" id="UP000277580">
    <property type="component" value="Unassembled WGS sequence"/>
</dbReference>
<dbReference type="OrthoDB" id="3539644at2759"/>
<accession>A0A3N4KY50</accession>
<dbReference type="STRING" id="1392247.A0A3N4KY50"/>
<reference evidence="1 2" key="1">
    <citation type="journal article" date="2018" name="Nat. Ecol. Evol.">
        <title>Pezizomycetes genomes reveal the molecular basis of ectomycorrhizal truffle lifestyle.</title>
        <authorList>
            <person name="Murat C."/>
            <person name="Payen T."/>
            <person name="Noel B."/>
            <person name="Kuo A."/>
            <person name="Morin E."/>
            <person name="Chen J."/>
            <person name="Kohler A."/>
            <person name="Krizsan K."/>
            <person name="Balestrini R."/>
            <person name="Da Silva C."/>
            <person name="Montanini B."/>
            <person name="Hainaut M."/>
            <person name="Levati E."/>
            <person name="Barry K.W."/>
            <person name="Belfiori B."/>
            <person name="Cichocki N."/>
            <person name="Clum A."/>
            <person name="Dockter R.B."/>
            <person name="Fauchery L."/>
            <person name="Guy J."/>
            <person name="Iotti M."/>
            <person name="Le Tacon F."/>
            <person name="Lindquist E.A."/>
            <person name="Lipzen A."/>
            <person name="Malagnac F."/>
            <person name="Mello A."/>
            <person name="Molinier V."/>
            <person name="Miyauchi S."/>
            <person name="Poulain J."/>
            <person name="Riccioni C."/>
            <person name="Rubini A."/>
            <person name="Sitrit Y."/>
            <person name="Splivallo R."/>
            <person name="Traeger S."/>
            <person name="Wang M."/>
            <person name="Zifcakova L."/>
            <person name="Wipf D."/>
            <person name="Zambonelli A."/>
            <person name="Paolocci F."/>
            <person name="Nowrousian M."/>
            <person name="Ottonello S."/>
            <person name="Baldrian P."/>
            <person name="Spatafora J.W."/>
            <person name="Henrissat B."/>
            <person name="Nagy L.G."/>
            <person name="Aury J.M."/>
            <person name="Wincker P."/>
            <person name="Grigoriev I.V."/>
            <person name="Bonfante P."/>
            <person name="Martin F.M."/>
        </authorList>
    </citation>
    <scope>NUCLEOTIDE SEQUENCE [LARGE SCALE GENOMIC DNA]</scope>
    <source>
        <strain evidence="1 2">CCBAS932</strain>
    </source>
</reference>
<proteinExistence type="predicted"/>
<sequence>CIEVRATISVPLQKPGFPRFSLRTEGLNVILQPSLDLVVNNLSLETITGSVITRSAFGVESNRTVIIIDSGNIDGDFGLHDLVHLETKSGSITANVIPQDSNSHIAEYVAVTMSGHIKTIFPRDTAILPQGRSYRSKVDTVSGSISGDYVLGESLYHGTVSGSITASITATGEGHSTLITDTRQGSTNISFTNRLGNGNKGLIAKHTSISGPVRVEYPGDWEGVVTGNSMSGSVRITGEDVVIVEDRKWPAGRFVKGVKGSGEYGGTSECSAVSGSVSVLV</sequence>
<protein>
    <submittedName>
        <fullName evidence="1">Uncharacterized protein</fullName>
    </submittedName>
</protein>
<feature type="non-terminal residue" evidence="1">
    <location>
        <position position="281"/>
    </location>
</feature>
<evidence type="ECO:0000313" key="1">
    <source>
        <dbReference type="EMBL" id="RPB15493.1"/>
    </source>
</evidence>
<gene>
    <name evidence="1" type="ORF">P167DRAFT_471265</name>
</gene>
<name>A0A3N4KY50_9PEZI</name>
<evidence type="ECO:0000313" key="2">
    <source>
        <dbReference type="Proteomes" id="UP000277580"/>
    </source>
</evidence>
<organism evidence="1 2">
    <name type="scientific">Morchella conica CCBAS932</name>
    <dbReference type="NCBI Taxonomy" id="1392247"/>
    <lineage>
        <taxon>Eukaryota</taxon>
        <taxon>Fungi</taxon>
        <taxon>Dikarya</taxon>
        <taxon>Ascomycota</taxon>
        <taxon>Pezizomycotina</taxon>
        <taxon>Pezizomycetes</taxon>
        <taxon>Pezizales</taxon>
        <taxon>Morchellaceae</taxon>
        <taxon>Morchella</taxon>
    </lineage>
</organism>
<dbReference type="EMBL" id="ML119113">
    <property type="protein sequence ID" value="RPB15493.1"/>
    <property type="molecule type" value="Genomic_DNA"/>
</dbReference>
<dbReference type="InParanoid" id="A0A3N4KY50"/>